<dbReference type="PROSITE" id="PS01124">
    <property type="entry name" value="HTH_ARAC_FAMILY_2"/>
    <property type="match status" value="1"/>
</dbReference>
<evidence type="ECO:0000256" key="1">
    <source>
        <dbReference type="ARBA" id="ARBA00023015"/>
    </source>
</evidence>
<dbReference type="SUPFAM" id="SSF46689">
    <property type="entry name" value="Homeodomain-like"/>
    <property type="match status" value="1"/>
</dbReference>
<feature type="domain" description="HTH araC/xylS-type" evidence="4">
    <location>
        <begin position="201"/>
        <end position="299"/>
    </location>
</feature>
<evidence type="ECO:0000313" key="6">
    <source>
        <dbReference type="Proteomes" id="UP001319045"/>
    </source>
</evidence>
<dbReference type="Gene3D" id="1.10.10.60">
    <property type="entry name" value="Homeodomain-like"/>
    <property type="match status" value="1"/>
</dbReference>
<protein>
    <submittedName>
        <fullName evidence="5">Transcriptional regulator</fullName>
    </submittedName>
</protein>
<evidence type="ECO:0000256" key="2">
    <source>
        <dbReference type="ARBA" id="ARBA00023125"/>
    </source>
</evidence>
<keyword evidence="3" id="KW-0804">Transcription</keyword>
<dbReference type="PANTHER" id="PTHR43280:SF32">
    <property type="entry name" value="TRANSCRIPTIONAL REGULATORY PROTEIN"/>
    <property type="match status" value="1"/>
</dbReference>
<evidence type="ECO:0000256" key="3">
    <source>
        <dbReference type="ARBA" id="ARBA00023163"/>
    </source>
</evidence>
<dbReference type="Pfam" id="PF12833">
    <property type="entry name" value="HTH_18"/>
    <property type="match status" value="1"/>
</dbReference>
<dbReference type="PANTHER" id="PTHR43280">
    <property type="entry name" value="ARAC-FAMILY TRANSCRIPTIONAL REGULATOR"/>
    <property type="match status" value="1"/>
</dbReference>
<keyword evidence="6" id="KW-1185">Reference proteome</keyword>
<organism evidence="5 6">
    <name type="scientific">Prevotella herbatica</name>
    <dbReference type="NCBI Taxonomy" id="2801997"/>
    <lineage>
        <taxon>Bacteria</taxon>
        <taxon>Pseudomonadati</taxon>
        <taxon>Bacteroidota</taxon>
        <taxon>Bacteroidia</taxon>
        <taxon>Bacteroidales</taxon>
        <taxon>Prevotellaceae</taxon>
        <taxon>Prevotella</taxon>
    </lineage>
</organism>
<dbReference type="SMART" id="SM00342">
    <property type="entry name" value="HTH_ARAC"/>
    <property type="match status" value="1"/>
</dbReference>
<proteinExistence type="predicted"/>
<gene>
    <name evidence="5" type="ORF">prwr041_06420</name>
</gene>
<accession>A0ABM7NWI0</accession>
<evidence type="ECO:0000259" key="4">
    <source>
        <dbReference type="PROSITE" id="PS01124"/>
    </source>
</evidence>
<dbReference type="InterPro" id="IPR009057">
    <property type="entry name" value="Homeodomain-like_sf"/>
</dbReference>
<dbReference type="InterPro" id="IPR018060">
    <property type="entry name" value="HTH_AraC"/>
</dbReference>
<dbReference type="RefSeq" id="WP_207154941.1">
    <property type="nucleotide sequence ID" value="NZ_AP024484.1"/>
</dbReference>
<reference evidence="5 6" key="1">
    <citation type="journal article" date="2022" name="Int. J. Syst. Evol. Microbiol.">
        <title>Prevotella herbatica sp. nov., a plant polysaccharide-decomposing anaerobic bacterium isolated from a methanogenic reactor.</title>
        <authorList>
            <person name="Uek A."/>
            <person name="Tonouchi A."/>
            <person name="Kaku N."/>
            <person name="Ueki K."/>
        </authorList>
    </citation>
    <scope>NUCLEOTIDE SEQUENCE [LARGE SCALE GENOMIC DNA]</scope>
    <source>
        <strain evidence="5 6">WR041</strain>
    </source>
</reference>
<sequence length="299" mass="34083">MESNRPIKLDFERIRDYIKLGILDNANAAYVAKDFAVLLSFNKLRKTFITLNQPYRFDELRVCCVKSGTGHAIINLIDYTINKGSMLFIGAGSIVQPICFTPDFDMEAISVNDELLQMLFNGRVPSCLISGESKTTIPMNEEEENIFHRLIEDAWLIIHSNSIDKDTFFCVTKAILCMYSNLNSKTGVNGEVHTHEREVFLKFINLVHKFSKKERSLGFYANKMCMSQRYLGTLISNASDTTAKEWIDKSVIAEAKVMLKHSDMQVSQISEALNFPNVSFFCKFFKRLTGTTPQGYKNE</sequence>
<keyword evidence="2" id="KW-0238">DNA-binding</keyword>
<name>A0ABM7NWI0_9BACT</name>
<dbReference type="Proteomes" id="UP001319045">
    <property type="component" value="Chromosome"/>
</dbReference>
<keyword evidence="1" id="KW-0805">Transcription regulation</keyword>
<dbReference type="EMBL" id="AP024484">
    <property type="protein sequence ID" value="BCS84749.1"/>
    <property type="molecule type" value="Genomic_DNA"/>
</dbReference>
<evidence type="ECO:0000313" key="5">
    <source>
        <dbReference type="EMBL" id="BCS84749.1"/>
    </source>
</evidence>